<feature type="compositionally biased region" description="Basic residues" evidence="3">
    <location>
        <begin position="1302"/>
        <end position="1311"/>
    </location>
</feature>
<dbReference type="Pfam" id="PF25313">
    <property type="entry name" value="BRWD_AD"/>
    <property type="match status" value="1"/>
</dbReference>
<feature type="region of interest" description="Disordered" evidence="3">
    <location>
        <begin position="1222"/>
        <end position="1241"/>
    </location>
</feature>
<dbReference type="PANTHER" id="PTHR16266:SF17">
    <property type="entry name" value="BRWD3"/>
    <property type="match status" value="1"/>
</dbReference>
<keyword evidence="1 2" id="KW-0103">Bromodomain</keyword>
<dbReference type="SMART" id="SM00297">
    <property type="entry name" value="BROMO"/>
    <property type="match status" value="1"/>
</dbReference>
<evidence type="ECO:0000313" key="6">
    <source>
        <dbReference type="Proteomes" id="UP000000305"/>
    </source>
</evidence>
<evidence type="ECO:0000313" key="5">
    <source>
        <dbReference type="EMBL" id="EFX83433.1"/>
    </source>
</evidence>
<accession>E9GB41</accession>
<dbReference type="PROSITE" id="PS50014">
    <property type="entry name" value="BROMODOMAIN_2"/>
    <property type="match status" value="1"/>
</dbReference>
<dbReference type="STRING" id="6669.E9GB41"/>
<dbReference type="InterPro" id="IPR036427">
    <property type="entry name" value="Bromodomain-like_sf"/>
</dbReference>
<feature type="compositionally biased region" description="Basic and acidic residues" evidence="3">
    <location>
        <begin position="1312"/>
        <end position="1325"/>
    </location>
</feature>
<reference evidence="5 6" key="1">
    <citation type="journal article" date="2011" name="Science">
        <title>The ecoresponsive genome of Daphnia pulex.</title>
        <authorList>
            <person name="Colbourne J.K."/>
            <person name="Pfrender M.E."/>
            <person name="Gilbert D."/>
            <person name="Thomas W.K."/>
            <person name="Tucker A."/>
            <person name="Oakley T.H."/>
            <person name="Tokishita S."/>
            <person name="Aerts A."/>
            <person name="Arnold G.J."/>
            <person name="Basu M.K."/>
            <person name="Bauer D.J."/>
            <person name="Caceres C.E."/>
            <person name="Carmel L."/>
            <person name="Casola C."/>
            <person name="Choi J.H."/>
            <person name="Detter J.C."/>
            <person name="Dong Q."/>
            <person name="Dusheyko S."/>
            <person name="Eads B.D."/>
            <person name="Frohlich T."/>
            <person name="Geiler-Samerotte K.A."/>
            <person name="Gerlach D."/>
            <person name="Hatcher P."/>
            <person name="Jogdeo S."/>
            <person name="Krijgsveld J."/>
            <person name="Kriventseva E.V."/>
            <person name="Kultz D."/>
            <person name="Laforsch C."/>
            <person name="Lindquist E."/>
            <person name="Lopez J."/>
            <person name="Manak J.R."/>
            <person name="Muller J."/>
            <person name="Pangilinan J."/>
            <person name="Patwardhan R.P."/>
            <person name="Pitluck S."/>
            <person name="Pritham E.J."/>
            <person name="Rechtsteiner A."/>
            <person name="Rho M."/>
            <person name="Rogozin I.B."/>
            <person name="Sakarya O."/>
            <person name="Salamov A."/>
            <person name="Schaack S."/>
            <person name="Shapiro H."/>
            <person name="Shiga Y."/>
            <person name="Skalitzky C."/>
            <person name="Smith Z."/>
            <person name="Souvorov A."/>
            <person name="Sung W."/>
            <person name="Tang Z."/>
            <person name="Tsuchiya D."/>
            <person name="Tu H."/>
            <person name="Vos H."/>
            <person name="Wang M."/>
            <person name="Wolf Y.I."/>
            <person name="Yamagata H."/>
            <person name="Yamada T."/>
            <person name="Ye Y."/>
            <person name="Shaw J.R."/>
            <person name="Andrews J."/>
            <person name="Crease T.J."/>
            <person name="Tang H."/>
            <person name="Lucas S.M."/>
            <person name="Robertson H.M."/>
            <person name="Bork P."/>
            <person name="Koonin E.V."/>
            <person name="Zdobnov E.M."/>
            <person name="Grigoriev I.V."/>
            <person name="Lynch M."/>
            <person name="Boore J.L."/>
        </authorList>
    </citation>
    <scope>NUCLEOTIDE SEQUENCE [LARGE SCALE GENOMIC DNA]</scope>
</reference>
<dbReference type="InterPro" id="IPR057451">
    <property type="entry name" value="BRWD/PHIP_AD"/>
</dbReference>
<dbReference type="PANTHER" id="PTHR16266">
    <property type="entry name" value="WD REPEAT DOMAIN 9"/>
    <property type="match status" value="1"/>
</dbReference>
<dbReference type="OrthoDB" id="10265743at2759"/>
<feature type="region of interest" description="Disordered" evidence="3">
    <location>
        <begin position="1009"/>
        <end position="1031"/>
    </location>
</feature>
<dbReference type="HOGENOM" id="CLU_258937_0_0_1"/>
<organism evidence="5 6">
    <name type="scientific">Daphnia pulex</name>
    <name type="common">Water flea</name>
    <dbReference type="NCBI Taxonomy" id="6669"/>
    <lineage>
        <taxon>Eukaryota</taxon>
        <taxon>Metazoa</taxon>
        <taxon>Ecdysozoa</taxon>
        <taxon>Arthropoda</taxon>
        <taxon>Crustacea</taxon>
        <taxon>Branchiopoda</taxon>
        <taxon>Diplostraca</taxon>
        <taxon>Cladocera</taxon>
        <taxon>Anomopoda</taxon>
        <taxon>Daphniidae</taxon>
        <taxon>Daphnia</taxon>
    </lineage>
</organism>
<dbReference type="Gene3D" id="1.20.920.10">
    <property type="entry name" value="Bromodomain-like"/>
    <property type="match status" value="1"/>
</dbReference>
<evidence type="ECO:0000256" key="2">
    <source>
        <dbReference type="PROSITE-ProRule" id="PRU00035"/>
    </source>
</evidence>
<sequence length="1333" mass="150285">MDARLTLILLGCHDQKAVILKDWGGQATARNLNILGSMPDRCVHKFKGRDENLKFNKIPSQHHRPCGEAPSKKNICGCETDKRCGTSFDYSDQTDEMENNLEDPTSRVSEPKCKRDGRKRRVDRKCFQPTDWLSSIKPCKSPFYPQVGDEVMYFKQGHEMYVAAVQQKNLYDINPDSLPWTNQIIRQQEWVKIIGIEFEIKPPRLVCLKLGIMDPISGLLTRKCFSIEYHDLDDIPDFLVLKQDYDNAVKRPWKRLQQFRSLMNDDYGVQMWWEGQFIKSEPLDAKFPESMFFCYCVSWDNGDRDRLSPWELENIDPGDRDFECDRIFKGISQVMSLYEAKHFCAPVNLELFPAYAFTVKYPMDLSTIKARLEHRFYRRAAAVEYDVLRIRTNALIFNDPEKSDIVRNSSIISDLCLEIIRNNDLDISTFYRELLEKYKVHGIKVKGSVVKLPVAKHQIEQSTSFALTFTNVVTGSTRSSTSKQKLVFNPTQGSSSFVSSNHASVKLSSSLTVEPIVDNLTTDNSLSLTHQNSRNSETANTSRIIKKVTSPIGVEVEQSLKRRKTTSLIAPTAISSDEQISGTTIQECDTSLSTYLNRNAPLTTKNILKRKSVTKENLDTTCTTVSSLPRVGSDGTLAVNTTEDVNSHDCSSMGICEESSVLSQNEIFSPMNNHLNFTRILPAEKNPHLFIRNKTPVSVPITPFPTPIPIAISTPVQVCPETSLSTNISLKIADKYASKSLLSKNLFGSEKRINSRKLKSGGGWSVSLHDFPSKKACTLVEDKSPQSCLPQQGSLFERVEMESCFSSNTLHQCPEAKTISSPSVTQEISTPDAKVMIDSYPTVSEFLNLDTKSEQREDHTQVEDPRVSFAIPSIQSPLFPEESESSTSFQSADVLIEQILAESKLAMLKQKTKRKKKKSELSACFDFSKLDEDCRELFQEKLKKRENCFKEKDSLASDAIMLVEIKKQSLNQEVTLTPTNFVDHVSYEKGILPVSLKSRLTMERQLSVSTNITSSRKNKGKSSEATGFNKHSVLPEDNQSLLSQSTDELIEQILVESKRTILKEKASKKSEKKRKIKSKLSVITPLSKANNDGLEPLQAKSKHKKIHARVEYFPALNAIPVEENQNQSVQNEVTLTPTIFVDGNSYEKGRTTSTPKELPALECQVADSTNKTDSKEKKHRSSEAICHNQQSVFSEESELTSSESVNALIEQILAESKGAILKQKTSRNKSEKKKERKVRVMPISRLSMLDKDCQEPPKRKSKHGRNCTRVTNHSAFTEEGGSILIQSDDAIIQEILAESKRSVLKQKTSKKKTSDISRSSNKDCHQNGAYLSK</sequence>
<feature type="domain" description="Bromo" evidence="4">
    <location>
        <begin position="335"/>
        <end position="405"/>
    </location>
</feature>
<dbReference type="eggNOG" id="KOG0644">
    <property type="taxonomic scope" value="Eukaryota"/>
</dbReference>
<evidence type="ECO:0000259" key="4">
    <source>
        <dbReference type="PROSITE" id="PS50014"/>
    </source>
</evidence>
<dbReference type="SUPFAM" id="SSF47370">
    <property type="entry name" value="Bromodomain"/>
    <property type="match status" value="1"/>
</dbReference>
<dbReference type="KEGG" id="dpx:DAPPUDRAFT_315874"/>
<gene>
    <name evidence="5" type="ORF">DAPPUDRAFT_315874</name>
</gene>
<protein>
    <recommendedName>
        <fullName evidence="4">Bromo domain-containing protein</fullName>
    </recommendedName>
</protein>
<feature type="region of interest" description="Disordered" evidence="3">
    <location>
        <begin position="1302"/>
        <end position="1333"/>
    </location>
</feature>
<dbReference type="InterPro" id="IPR001487">
    <property type="entry name" value="Bromodomain"/>
</dbReference>
<dbReference type="EMBL" id="GL732537">
    <property type="protein sequence ID" value="EFX83433.1"/>
    <property type="molecule type" value="Genomic_DNA"/>
</dbReference>
<dbReference type="Pfam" id="PF00439">
    <property type="entry name" value="Bromodomain"/>
    <property type="match status" value="1"/>
</dbReference>
<feature type="region of interest" description="Disordered" evidence="3">
    <location>
        <begin position="95"/>
        <end position="114"/>
    </location>
</feature>
<dbReference type="InterPro" id="IPR052060">
    <property type="entry name" value="Bromo_WD_repeat"/>
</dbReference>
<evidence type="ECO:0000256" key="1">
    <source>
        <dbReference type="ARBA" id="ARBA00023117"/>
    </source>
</evidence>
<dbReference type="FunFam" id="1.20.920.10:FF:000066">
    <property type="entry name" value="Transcription initiation factor TFIID subunit 1"/>
    <property type="match status" value="1"/>
</dbReference>
<dbReference type="Proteomes" id="UP000000305">
    <property type="component" value="Unassembled WGS sequence"/>
</dbReference>
<proteinExistence type="predicted"/>
<dbReference type="InParanoid" id="E9GB41"/>
<keyword evidence="6" id="KW-1185">Reference proteome</keyword>
<evidence type="ECO:0000256" key="3">
    <source>
        <dbReference type="SAM" id="MobiDB-lite"/>
    </source>
</evidence>
<name>E9GB41_DAPPU</name>